<accession>A0A1D8KTP1</accession>
<dbReference type="GeneID" id="30308163"/>
<protein>
    <submittedName>
        <fullName evidence="1">Uncharacterized protein</fullName>
    </submittedName>
</protein>
<name>A0A1D8KTP1_9CAUD</name>
<evidence type="ECO:0000313" key="6">
    <source>
        <dbReference type="Proteomes" id="UP000510897"/>
    </source>
</evidence>
<dbReference type="Proteomes" id="UP000510897">
    <property type="component" value="Segment"/>
</dbReference>
<reference evidence="3 6" key="3">
    <citation type="submission" date="2020-07" db="EMBL/GenBank/DDBJ databases">
        <title>Signatures of coevolution in a cyanophage population.</title>
        <authorList>
            <person name="Abebe J."/>
        </authorList>
    </citation>
    <scope>NUCLEOTIDE SEQUENCE [LARGE SCALE GENOMIC DNA]</scope>
    <source>
        <strain evidence="3">0809CC03</strain>
    </source>
</reference>
<organism evidence="1 4">
    <name type="scientific">Synechococcus phage S-CAM7</name>
    <dbReference type="NCBI Taxonomy" id="1883368"/>
    <lineage>
        <taxon>Viruses</taxon>
        <taxon>Duplodnaviria</taxon>
        <taxon>Heunggongvirae</taxon>
        <taxon>Uroviricota</taxon>
        <taxon>Caudoviricetes</taxon>
        <taxon>Pantevenvirales</taxon>
        <taxon>Kyanoviridae</taxon>
        <taxon>Mazuvirus</taxon>
        <taxon>Mazuvirus scam7</taxon>
    </lineage>
</organism>
<evidence type="ECO:0000313" key="5">
    <source>
        <dbReference type="Proteomes" id="UP000226384"/>
    </source>
</evidence>
<dbReference type="KEGG" id="vg:30308163"/>
<dbReference type="EMBL" id="MT586120">
    <property type="protein sequence ID" value="QLF86161.1"/>
    <property type="molecule type" value="Genomic_DNA"/>
</dbReference>
<dbReference type="EMBL" id="KU686213">
    <property type="protein sequence ID" value="AOV62297.1"/>
    <property type="molecule type" value="Genomic_DNA"/>
</dbReference>
<evidence type="ECO:0000313" key="2">
    <source>
        <dbReference type="EMBL" id="AOV62297.1"/>
    </source>
</evidence>
<evidence type="ECO:0000313" key="1">
    <source>
        <dbReference type="EMBL" id="AOV62033.1"/>
    </source>
</evidence>
<dbReference type="EMBL" id="KU686212">
    <property type="protein sequence ID" value="AOV62033.1"/>
    <property type="molecule type" value="Genomic_DNA"/>
</dbReference>
<dbReference type="Proteomes" id="UP000226384">
    <property type="component" value="Segment"/>
</dbReference>
<evidence type="ECO:0000313" key="4">
    <source>
        <dbReference type="Proteomes" id="UP000203902"/>
    </source>
</evidence>
<sequence>MSSTTYTQAAYAEAIRRLSAGYVSEFAEFAAGDERMHELMMELASEFVDANLPIVREEDAIDVAAELHLGITIRAV</sequence>
<keyword evidence="4" id="KW-1185">Reference proteome</keyword>
<reference evidence="3 6" key="2">
    <citation type="submission" date="2020-06" db="EMBL/GenBank/DDBJ databases">
        <authorList>
            <person name="Puxty R.J."/>
            <person name="Weihe C."/>
            <person name="Marston M.F."/>
            <person name="Martiny J.B.H."/>
        </authorList>
    </citation>
    <scope>NUCLEOTIDE SEQUENCE [LARGE SCALE GENOMIC DNA]</scope>
    <source>
        <strain evidence="3">0809CC03</strain>
    </source>
</reference>
<reference evidence="4 5" key="1">
    <citation type="journal article" date="2016" name="Virology">
        <title>The genomic content and context of auxiliary metabolic genes in marine cyanomyoviruses.</title>
        <authorList>
            <person name="Crummett L.T."/>
            <person name="Puxty R.J."/>
            <person name="Weihe C."/>
            <person name="Marston M.F."/>
            <person name="Martiny J.B."/>
        </authorList>
    </citation>
    <scope>NUCLEOTIDE SEQUENCE [LARGE SCALE GENOMIC DNA]</scope>
    <source>
        <strain evidence="1">0910CC49</strain>
        <strain evidence="2">0910SB42</strain>
    </source>
</reference>
<proteinExistence type="predicted"/>
<gene>
    <name evidence="1" type="ORF">C490910_109</name>
    <name evidence="3" type="ORF">CC030809_00105</name>
    <name evidence="2" type="ORF">S420910_108</name>
</gene>
<evidence type="ECO:0000313" key="3">
    <source>
        <dbReference type="EMBL" id="QLF86161.1"/>
    </source>
</evidence>
<dbReference type="OrthoDB" id="27191at10239"/>
<dbReference type="Proteomes" id="UP000203902">
    <property type="component" value="Segment"/>
</dbReference>
<dbReference type="RefSeq" id="YP_009323042.1">
    <property type="nucleotide sequence ID" value="NC_031927.1"/>
</dbReference>